<proteinExistence type="inferred from homology"/>
<dbReference type="GO" id="GO:0004525">
    <property type="term" value="F:ribonuclease III activity"/>
    <property type="evidence" value="ECO:0007669"/>
    <property type="project" value="InterPro"/>
</dbReference>
<dbReference type="GO" id="GO:0003723">
    <property type="term" value="F:RNA binding"/>
    <property type="evidence" value="ECO:0007669"/>
    <property type="project" value="UniProtKB-UniRule"/>
</dbReference>
<organism evidence="7 8">
    <name type="scientific">Candidatus Caccalectryoclostridium excrementigallinarum</name>
    <dbReference type="NCBI Taxonomy" id="2840710"/>
    <lineage>
        <taxon>Bacteria</taxon>
        <taxon>Bacillati</taxon>
        <taxon>Bacillota</taxon>
        <taxon>Clostridia</taxon>
        <taxon>Christensenellales</taxon>
        <taxon>Christensenellaceae</taxon>
        <taxon>Christensenellaceae incertae sedis</taxon>
        <taxon>Candidatus Caccalectryoclostridium</taxon>
    </lineage>
</organism>
<protein>
    <submittedName>
        <fullName evidence="7">Uncharacterized protein</fullName>
    </submittedName>
</protein>
<accession>A0A9D1MME7</accession>
<dbReference type="InterPro" id="IPR000999">
    <property type="entry name" value="RNase_III_dom"/>
</dbReference>
<feature type="domain" description="RNase III" evidence="6">
    <location>
        <begin position="3"/>
        <end position="124"/>
    </location>
</feature>
<reference evidence="7" key="2">
    <citation type="journal article" date="2021" name="PeerJ">
        <title>Extensive microbial diversity within the chicken gut microbiome revealed by metagenomics and culture.</title>
        <authorList>
            <person name="Gilroy R."/>
            <person name="Ravi A."/>
            <person name="Getino M."/>
            <person name="Pursley I."/>
            <person name="Horton D.L."/>
            <person name="Alikhan N.F."/>
            <person name="Baker D."/>
            <person name="Gharbi K."/>
            <person name="Hall N."/>
            <person name="Watson M."/>
            <person name="Adriaenssens E.M."/>
            <person name="Foster-Nyarko E."/>
            <person name="Jarju S."/>
            <person name="Secka A."/>
            <person name="Antonio M."/>
            <person name="Oren A."/>
            <person name="Chaudhuri R.R."/>
            <person name="La Ragione R."/>
            <person name="Hildebrand F."/>
            <person name="Pallen M.J."/>
        </authorList>
    </citation>
    <scope>NUCLEOTIDE SEQUENCE</scope>
    <source>
        <strain evidence="7">9366</strain>
    </source>
</reference>
<feature type="domain" description="DRBM" evidence="5">
    <location>
        <begin position="161"/>
        <end position="208"/>
    </location>
</feature>
<dbReference type="SUPFAM" id="SSF54768">
    <property type="entry name" value="dsRNA-binding domain-like"/>
    <property type="match status" value="1"/>
</dbReference>
<dbReference type="InterPro" id="IPR036389">
    <property type="entry name" value="RNase_III_sf"/>
</dbReference>
<dbReference type="SUPFAM" id="SSF69065">
    <property type="entry name" value="RNase III domain-like"/>
    <property type="match status" value="1"/>
</dbReference>
<evidence type="ECO:0000259" key="6">
    <source>
        <dbReference type="PROSITE" id="PS50142"/>
    </source>
</evidence>
<dbReference type="EMBL" id="DVNJ01000031">
    <property type="protein sequence ID" value="HIU63238.1"/>
    <property type="molecule type" value="Genomic_DNA"/>
</dbReference>
<dbReference type="Proteomes" id="UP000824145">
    <property type="component" value="Unassembled WGS sequence"/>
</dbReference>
<dbReference type="SMART" id="SM00358">
    <property type="entry name" value="DSRM"/>
    <property type="match status" value="1"/>
</dbReference>
<dbReference type="Pfam" id="PF14622">
    <property type="entry name" value="Ribonucleas_3_3"/>
    <property type="match status" value="1"/>
</dbReference>
<dbReference type="PROSITE" id="PS50137">
    <property type="entry name" value="DS_RBD"/>
    <property type="match status" value="1"/>
</dbReference>
<gene>
    <name evidence="7" type="ORF">IAB07_05685</name>
</gene>
<evidence type="ECO:0000256" key="2">
    <source>
        <dbReference type="ARBA" id="ARBA00022801"/>
    </source>
</evidence>
<keyword evidence="3 4" id="KW-0694">RNA-binding</keyword>
<dbReference type="PROSITE" id="PS00517">
    <property type="entry name" value="RNASE_3_1"/>
    <property type="match status" value="1"/>
</dbReference>
<dbReference type="PROSITE" id="PS50142">
    <property type="entry name" value="RNASE_3_2"/>
    <property type="match status" value="1"/>
</dbReference>
<dbReference type="GO" id="GO:0006396">
    <property type="term" value="P:RNA processing"/>
    <property type="evidence" value="ECO:0007669"/>
    <property type="project" value="InterPro"/>
</dbReference>
<dbReference type="Pfam" id="PF00035">
    <property type="entry name" value="dsrm"/>
    <property type="match status" value="1"/>
</dbReference>
<evidence type="ECO:0000256" key="4">
    <source>
        <dbReference type="PROSITE-ProRule" id="PRU00266"/>
    </source>
</evidence>
<keyword evidence="2" id="KW-0378">Hydrolase</keyword>
<evidence type="ECO:0000256" key="1">
    <source>
        <dbReference type="ARBA" id="ARBA00010183"/>
    </source>
</evidence>
<comment type="similarity">
    <text evidence="1">Belongs to the ribonuclease III family.</text>
</comment>
<dbReference type="InterPro" id="IPR014720">
    <property type="entry name" value="dsRBD_dom"/>
</dbReference>
<dbReference type="Gene3D" id="3.30.160.20">
    <property type="match status" value="1"/>
</dbReference>
<sequence length="211" mass="23038">MNIERAQEITGHVFKDRAVIRAALTHPSVSALTGAENYDRLEFLGDSILGAVVSERLFSLYPESDAGELTNMRKAIVSKEPISKLTAALELLKCSDCEMHIPLNAKRVCDIYEAVIGALCVDGGIGVAREFVLKTAGDAIASHPDFRDYKSEVNELFPHYEYNVLSASEDEVKVELVAMGRRIATGVGASKKLAERDCARNAVNALKAKRK</sequence>
<reference evidence="7" key="1">
    <citation type="submission" date="2020-10" db="EMBL/GenBank/DDBJ databases">
        <authorList>
            <person name="Gilroy R."/>
        </authorList>
    </citation>
    <scope>NUCLEOTIDE SEQUENCE</scope>
    <source>
        <strain evidence="7">9366</strain>
    </source>
</reference>
<evidence type="ECO:0000313" key="8">
    <source>
        <dbReference type="Proteomes" id="UP000824145"/>
    </source>
</evidence>
<dbReference type="PANTHER" id="PTHR14950">
    <property type="entry name" value="DICER-RELATED"/>
    <property type="match status" value="1"/>
</dbReference>
<name>A0A9D1MME7_9FIRM</name>
<comment type="caution">
    <text evidence="7">The sequence shown here is derived from an EMBL/GenBank/DDBJ whole genome shotgun (WGS) entry which is preliminary data.</text>
</comment>
<dbReference type="Gene3D" id="1.10.1520.10">
    <property type="entry name" value="Ribonuclease III domain"/>
    <property type="match status" value="1"/>
</dbReference>
<evidence type="ECO:0000256" key="3">
    <source>
        <dbReference type="ARBA" id="ARBA00022884"/>
    </source>
</evidence>
<evidence type="ECO:0000259" key="5">
    <source>
        <dbReference type="PROSITE" id="PS50137"/>
    </source>
</evidence>
<dbReference type="SMART" id="SM00535">
    <property type="entry name" value="RIBOc"/>
    <property type="match status" value="1"/>
</dbReference>
<evidence type="ECO:0000313" key="7">
    <source>
        <dbReference type="EMBL" id="HIU63238.1"/>
    </source>
</evidence>
<dbReference type="CDD" id="cd00593">
    <property type="entry name" value="RIBOc"/>
    <property type="match status" value="1"/>
</dbReference>
<dbReference type="AlphaFoldDB" id="A0A9D1MME7"/>